<accession>A0A2S8BS59</accession>
<organism evidence="1 2">
    <name type="scientific">Mycobacterium talmoniae</name>
    <dbReference type="NCBI Taxonomy" id="1858794"/>
    <lineage>
        <taxon>Bacteria</taxon>
        <taxon>Bacillati</taxon>
        <taxon>Actinomycetota</taxon>
        <taxon>Actinomycetes</taxon>
        <taxon>Mycobacteriales</taxon>
        <taxon>Mycobacteriaceae</taxon>
        <taxon>Mycobacterium</taxon>
    </lineage>
</organism>
<gene>
    <name evidence="1" type="ORF">C1Y40_00281</name>
</gene>
<comment type="caution">
    <text evidence="1">The sequence shown here is derived from an EMBL/GenBank/DDBJ whole genome shotgun (WGS) entry which is preliminary data.</text>
</comment>
<dbReference type="AlphaFoldDB" id="A0A2S8BS59"/>
<name>A0A2S8BS59_9MYCO</name>
<dbReference type="Proteomes" id="UP000238296">
    <property type="component" value="Unassembled WGS sequence"/>
</dbReference>
<evidence type="ECO:0000313" key="1">
    <source>
        <dbReference type="EMBL" id="PQM49484.1"/>
    </source>
</evidence>
<protein>
    <submittedName>
        <fullName evidence="1">Uncharacterized protein</fullName>
    </submittedName>
</protein>
<evidence type="ECO:0000313" key="2">
    <source>
        <dbReference type="Proteomes" id="UP000238296"/>
    </source>
</evidence>
<reference evidence="1 2" key="1">
    <citation type="journal article" date="2017" name="Int. J. Syst. Evol. Microbiol.">
        <title>Mycobacterium talmoniae sp. nov., a slowly growing mycobacterium isolated from human respiratory samples.</title>
        <authorList>
            <person name="Davidson R.M."/>
            <person name="DeGroote M.A."/>
            <person name="Marola J.L."/>
            <person name="Buss S."/>
            <person name="Jones V."/>
            <person name="McNeil M.R."/>
            <person name="Freifeld A.G."/>
            <person name="Elaine Epperson L."/>
            <person name="Hasan N.A."/>
            <person name="Jackson M."/>
            <person name="Iwen P.C."/>
            <person name="Salfinger M."/>
            <person name="Strong M."/>
        </authorList>
    </citation>
    <scope>NUCLEOTIDE SEQUENCE [LARGE SCALE GENOMIC DNA]</scope>
    <source>
        <strain evidence="1 2">ATCC BAA-2683</strain>
    </source>
</reference>
<dbReference type="EMBL" id="PPEA01000045">
    <property type="protein sequence ID" value="PQM49484.1"/>
    <property type="molecule type" value="Genomic_DNA"/>
</dbReference>
<proteinExistence type="predicted"/>
<sequence length="513" mass="54534">MDPDLAQRVDERRQRAVADPADLGFDPVDLDYGLDAVGAAVDLGGDHPLAHPLQRAHRRQVLLGERVPHLLGRDLAALPVGDLLDHLGKLDLQPARQHQAVIGLHDVGHPALAGLRVDPDHRLVGAPDVLGVDRQVGDLPEHVVDVGIGGVGVDLHGVQALVDRVLVAAGERGVHQVAAVGMPLGHPQLVAVLHGAPDLVDVGEVDLRVHAAGEQVESQRHQADVAGALPVAEQTALDPIRAGLIPQLGGRDRGAAVVVRVQAQDDRVAPLEVTAHPLDRVGVHVGGGHLHRRRQVEDDRVLRGGRDDVADGVAHLLGVFEFGAGVGLRGVLEAPLGARILGGLLDAFAGALHRDLLHGGPVGFEHHPALQDRRRVVEVHDHLVRTPARLEGALDQLVAALGQHLNGDVGRDRIGLDDFADEVVVGLAGRREPDLDLLVTHLDQQVEHAPLAGRAHRVDQRLVAVAQVHRAPQRCPLDHRVGPGAVGQANRFDFIGEAAVPVDRHRRAALRVP</sequence>